<evidence type="ECO:0000259" key="1">
    <source>
        <dbReference type="PROSITE" id="PS51186"/>
    </source>
</evidence>
<evidence type="ECO:0000313" key="3">
    <source>
        <dbReference type="Proteomes" id="UP000270219"/>
    </source>
</evidence>
<proteinExistence type="predicted"/>
<gene>
    <name evidence="2" type="ORF">D8M04_03460</name>
</gene>
<dbReference type="SUPFAM" id="SSF55729">
    <property type="entry name" value="Acyl-CoA N-acyltransferases (Nat)"/>
    <property type="match status" value="1"/>
</dbReference>
<dbReference type="PANTHER" id="PTHR43792">
    <property type="entry name" value="GNAT FAMILY, PUTATIVE (AFU_ORTHOLOGUE AFUA_3G00765)-RELATED-RELATED"/>
    <property type="match status" value="1"/>
</dbReference>
<dbReference type="AlphaFoldDB" id="A0A498DFM0"/>
<dbReference type="InterPro" id="IPR016181">
    <property type="entry name" value="Acyl_CoA_acyltransferase"/>
</dbReference>
<organism evidence="2 3">
    <name type="scientific">Oceanobacillus piezotolerans</name>
    <dbReference type="NCBI Taxonomy" id="2448030"/>
    <lineage>
        <taxon>Bacteria</taxon>
        <taxon>Bacillati</taxon>
        <taxon>Bacillota</taxon>
        <taxon>Bacilli</taxon>
        <taxon>Bacillales</taxon>
        <taxon>Bacillaceae</taxon>
        <taxon>Oceanobacillus</taxon>
    </lineage>
</organism>
<dbReference type="Gene3D" id="3.40.630.30">
    <property type="match status" value="1"/>
</dbReference>
<dbReference type="GO" id="GO:0016747">
    <property type="term" value="F:acyltransferase activity, transferring groups other than amino-acyl groups"/>
    <property type="evidence" value="ECO:0007669"/>
    <property type="project" value="InterPro"/>
</dbReference>
<dbReference type="Pfam" id="PF13302">
    <property type="entry name" value="Acetyltransf_3"/>
    <property type="match status" value="1"/>
</dbReference>
<dbReference type="PROSITE" id="PS51186">
    <property type="entry name" value="GNAT"/>
    <property type="match status" value="1"/>
</dbReference>
<dbReference type="InterPro" id="IPR051531">
    <property type="entry name" value="N-acetyltransferase"/>
</dbReference>
<dbReference type="InterPro" id="IPR000182">
    <property type="entry name" value="GNAT_dom"/>
</dbReference>
<dbReference type="Proteomes" id="UP000270219">
    <property type="component" value="Unassembled WGS sequence"/>
</dbReference>
<dbReference type="OrthoDB" id="9798081at2"/>
<reference evidence="2 3" key="1">
    <citation type="submission" date="2018-10" db="EMBL/GenBank/DDBJ databases">
        <title>Oceanobacillus sp. YLB-02 draft genome.</title>
        <authorList>
            <person name="Yu L."/>
        </authorList>
    </citation>
    <scope>NUCLEOTIDE SEQUENCE [LARGE SCALE GENOMIC DNA]</scope>
    <source>
        <strain evidence="2 3">YLB-02</strain>
    </source>
</reference>
<evidence type="ECO:0000313" key="2">
    <source>
        <dbReference type="EMBL" id="RLL48335.1"/>
    </source>
</evidence>
<dbReference type="PANTHER" id="PTHR43792:SF1">
    <property type="entry name" value="N-ACETYLTRANSFERASE DOMAIN-CONTAINING PROTEIN"/>
    <property type="match status" value="1"/>
</dbReference>
<sequence>MFESTRCSINTLQNSDYAEVKSLYVNSEVRKYLGGIRHDDEMEAVFSEMLYADEDSFYWIVREKHTGDFIGLVSIDPHHDGICHEISYQLLPNWWGKGYATEVVQFIIHYVLYELNHFKVVAETQTANIYSCKLLERVGMKLERTVIRFGAEQAIYAKTRPI</sequence>
<dbReference type="EMBL" id="RCHR01000001">
    <property type="protein sequence ID" value="RLL48335.1"/>
    <property type="molecule type" value="Genomic_DNA"/>
</dbReference>
<accession>A0A498DFM0</accession>
<feature type="domain" description="N-acetyltransferase" evidence="1">
    <location>
        <begin position="7"/>
        <end position="161"/>
    </location>
</feature>
<keyword evidence="3" id="KW-1185">Reference proteome</keyword>
<keyword evidence="2" id="KW-0808">Transferase</keyword>
<protein>
    <submittedName>
        <fullName evidence="2">N-acetyltransferase</fullName>
    </submittedName>
</protein>
<comment type="caution">
    <text evidence="2">The sequence shown here is derived from an EMBL/GenBank/DDBJ whole genome shotgun (WGS) entry which is preliminary data.</text>
</comment>
<name>A0A498DFM0_9BACI</name>